<dbReference type="InterPro" id="IPR015422">
    <property type="entry name" value="PyrdxlP-dep_Trfase_small"/>
</dbReference>
<comment type="catalytic activity">
    <reaction evidence="9">
        <text>(sulfur carrier)-H + L-cysteine = (sulfur carrier)-SH + L-alanine</text>
        <dbReference type="Rhea" id="RHEA:43892"/>
        <dbReference type="Rhea" id="RHEA-COMP:14737"/>
        <dbReference type="Rhea" id="RHEA-COMP:14739"/>
        <dbReference type="ChEBI" id="CHEBI:29917"/>
        <dbReference type="ChEBI" id="CHEBI:35235"/>
        <dbReference type="ChEBI" id="CHEBI:57972"/>
        <dbReference type="ChEBI" id="CHEBI:64428"/>
        <dbReference type="EC" id="2.8.1.7"/>
    </reaction>
</comment>
<evidence type="ECO:0000259" key="11">
    <source>
        <dbReference type="Pfam" id="PF00266"/>
    </source>
</evidence>
<keyword evidence="7" id="KW-0408">Iron</keyword>
<evidence type="ECO:0000256" key="3">
    <source>
        <dbReference type="ARBA" id="ARBA00012239"/>
    </source>
</evidence>
<evidence type="ECO:0000256" key="9">
    <source>
        <dbReference type="ARBA" id="ARBA00050776"/>
    </source>
</evidence>
<evidence type="ECO:0000313" key="12">
    <source>
        <dbReference type="EMBL" id="MFD2759513.1"/>
    </source>
</evidence>
<dbReference type="InterPro" id="IPR015424">
    <property type="entry name" value="PyrdxlP-dep_Trfase"/>
</dbReference>
<dbReference type="InterPro" id="IPR016454">
    <property type="entry name" value="Cysteine_dSase"/>
</dbReference>
<keyword evidence="4" id="KW-0808">Transferase</keyword>
<protein>
    <recommendedName>
        <fullName evidence="3">cysteine desulfurase</fullName>
        <ecNumber evidence="3">2.8.1.7</ecNumber>
    </recommendedName>
</protein>
<comment type="cofactor">
    <cofactor evidence="1 10">
        <name>pyridoxal 5'-phosphate</name>
        <dbReference type="ChEBI" id="CHEBI:597326"/>
    </cofactor>
</comment>
<feature type="domain" description="Aminotransferase class V" evidence="11">
    <location>
        <begin position="4"/>
        <end position="365"/>
    </location>
</feature>
<dbReference type="InterPro" id="IPR000192">
    <property type="entry name" value="Aminotrans_V_dom"/>
</dbReference>
<evidence type="ECO:0000256" key="8">
    <source>
        <dbReference type="ARBA" id="ARBA00023014"/>
    </source>
</evidence>
<dbReference type="RefSeq" id="WP_382390059.1">
    <property type="nucleotide sequence ID" value="NZ_JBHUNA010000001.1"/>
</dbReference>
<evidence type="ECO:0000256" key="2">
    <source>
        <dbReference type="ARBA" id="ARBA00006490"/>
    </source>
</evidence>
<comment type="caution">
    <text evidence="12">The sequence shown here is derived from an EMBL/GenBank/DDBJ whole genome shotgun (WGS) entry which is preliminary data.</text>
</comment>
<dbReference type="InterPro" id="IPR020578">
    <property type="entry name" value="Aminotrans_V_PyrdxlP_BS"/>
</dbReference>
<dbReference type="EC" id="2.8.1.7" evidence="3"/>
<evidence type="ECO:0000256" key="10">
    <source>
        <dbReference type="RuleBase" id="RU004504"/>
    </source>
</evidence>
<dbReference type="NCBIfam" id="NF002806">
    <property type="entry name" value="PRK02948.1"/>
    <property type="match status" value="1"/>
</dbReference>
<dbReference type="Pfam" id="PF00266">
    <property type="entry name" value="Aminotran_5"/>
    <property type="match status" value="1"/>
</dbReference>
<keyword evidence="13" id="KW-1185">Reference proteome</keyword>
<sequence length="386" mass="42194">MERIYMDHAATTPMDIRVAEAMTPIFAEVFGNPSSVHAYGRAARRYLDEARRTMARSIHADEKEIIFTSGGTEADNLAIIGTAMANRHKGNHVITTVQEHHASLHASQYLEEQGFDVTYLPVDENGIVSLDTLKDALTDETIVVSVMFVNNETGMIQPIEAMGELLKDHQACFHTDAVQAFSLLDIDVKKAGIDLLTVSSHKINGPKGIGFLYVADGVSIEAMQFGGEQERKRRPGTENVPAAVGFQKAVELAMENKAERNQEYSRYKEQFIEKLARNNVEFTVNGDLEKSAASIVNISFPGTNVESLLTNFDLDGVAASSGSACTAGSVEPSHVLAAMFGEGDERTTNSIRFSFGSFNTDENISEAADRVAKIIKRLANGRRQNT</sequence>
<comment type="similarity">
    <text evidence="2">Belongs to the class-V pyridoxal-phosphate-dependent aminotransferase family. NifS/IscS subfamily.</text>
</comment>
<dbReference type="PANTHER" id="PTHR11601">
    <property type="entry name" value="CYSTEINE DESULFURYLASE FAMILY MEMBER"/>
    <property type="match status" value="1"/>
</dbReference>
<dbReference type="PANTHER" id="PTHR11601:SF34">
    <property type="entry name" value="CYSTEINE DESULFURASE"/>
    <property type="match status" value="1"/>
</dbReference>
<evidence type="ECO:0000256" key="7">
    <source>
        <dbReference type="ARBA" id="ARBA00023004"/>
    </source>
</evidence>
<reference evidence="13" key="1">
    <citation type="journal article" date="2019" name="Int. J. Syst. Evol. Microbiol.">
        <title>The Global Catalogue of Microorganisms (GCM) 10K type strain sequencing project: providing services to taxonomists for standard genome sequencing and annotation.</title>
        <authorList>
            <consortium name="The Broad Institute Genomics Platform"/>
            <consortium name="The Broad Institute Genome Sequencing Center for Infectious Disease"/>
            <person name="Wu L."/>
            <person name="Ma J."/>
        </authorList>
    </citation>
    <scope>NUCLEOTIDE SEQUENCE [LARGE SCALE GENOMIC DNA]</scope>
    <source>
        <strain evidence="13">TISTR 1535</strain>
    </source>
</reference>
<evidence type="ECO:0000256" key="5">
    <source>
        <dbReference type="ARBA" id="ARBA00022723"/>
    </source>
</evidence>
<organism evidence="12 13">
    <name type="scientific">Lentibacillus juripiscarius</name>
    <dbReference type="NCBI Taxonomy" id="257446"/>
    <lineage>
        <taxon>Bacteria</taxon>
        <taxon>Bacillati</taxon>
        <taxon>Bacillota</taxon>
        <taxon>Bacilli</taxon>
        <taxon>Bacillales</taxon>
        <taxon>Bacillaceae</taxon>
        <taxon>Lentibacillus</taxon>
    </lineage>
</organism>
<keyword evidence="5" id="KW-0479">Metal-binding</keyword>
<dbReference type="Gene3D" id="3.40.640.10">
    <property type="entry name" value="Type I PLP-dependent aspartate aminotransferase-like (Major domain)"/>
    <property type="match status" value="1"/>
</dbReference>
<dbReference type="PROSITE" id="PS00595">
    <property type="entry name" value="AA_TRANSFER_CLASS_5"/>
    <property type="match status" value="1"/>
</dbReference>
<evidence type="ECO:0000256" key="1">
    <source>
        <dbReference type="ARBA" id="ARBA00001933"/>
    </source>
</evidence>
<proteinExistence type="inferred from homology"/>
<dbReference type="Gene3D" id="1.10.260.50">
    <property type="match status" value="1"/>
</dbReference>
<keyword evidence="6" id="KW-0663">Pyridoxal phosphate</keyword>
<dbReference type="SUPFAM" id="SSF53383">
    <property type="entry name" value="PLP-dependent transferases"/>
    <property type="match status" value="1"/>
</dbReference>
<dbReference type="EMBL" id="JBHUNA010000001">
    <property type="protein sequence ID" value="MFD2759513.1"/>
    <property type="molecule type" value="Genomic_DNA"/>
</dbReference>
<name>A0ABW5V1J1_9BACI</name>
<dbReference type="Proteomes" id="UP001597502">
    <property type="component" value="Unassembled WGS sequence"/>
</dbReference>
<evidence type="ECO:0000256" key="4">
    <source>
        <dbReference type="ARBA" id="ARBA00022679"/>
    </source>
</evidence>
<evidence type="ECO:0000256" key="6">
    <source>
        <dbReference type="ARBA" id="ARBA00022898"/>
    </source>
</evidence>
<evidence type="ECO:0000313" key="13">
    <source>
        <dbReference type="Proteomes" id="UP001597502"/>
    </source>
</evidence>
<accession>A0ABW5V1J1</accession>
<dbReference type="PIRSF" id="PIRSF005572">
    <property type="entry name" value="NifS"/>
    <property type="match status" value="1"/>
</dbReference>
<gene>
    <name evidence="12" type="ORF">ACFSUO_00730</name>
</gene>
<dbReference type="Gene3D" id="3.90.1150.10">
    <property type="entry name" value="Aspartate Aminotransferase, domain 1"/>
    <property type="match status" value="1"/>
</dbReference>
<dbReference type="InterPro" id="IPR015421">
    <property type="entry name" value="PyrdxlP-dep_Trfase_major"/>
</dbReference>
<keyword evidence="8" id="KW-0411">Iron-sulfur</keyword>